<dbReference type="EMBL" id="JAPDHW010000004">
    <property type="protein sequence ID" value="MCW3168478.1"/>
    <property type="molecule type" value="Genomic_DNA"/>
</dbReference>
<gene>
    <name evidence="2" type="ORF">OMO38_08055</name>
</gene>
<evidence type="ECO:0000259" key="1">
    <source>
        <dbReference type="Pfam" id="PF04266"/>
    </source>
</evidence>
<feature type="domain" description="ASCH" evidence="1">
    <location>
        <begin position="5"/>
        <end position="96"/>
    </location>
</feature>
<sequence length="124" mass="14576">MKVILSIKPYYAEKILTGEKTYELRKSIFRVPNIKTVIIYASSPISRIIGEFEVDGIIHEEVTTLWKKTKEFAAVEKSFFDEYFADKEKGYAIKIKNFKRYNETYNIMEKYGITAPQSFSYTDK</sequence>
<evidence type="ECO:0000313" key="2">
    <source>
        <dbReference type="EMBL" id="MCW3168478.1"/>
    </source>
</evidence>
<dbReference type="InterPro" id="IPR007374">
    <property type="entry name" value="ASCH_domain"/>
</dbReference>
<dbReference type="SUPFAM" id="SSF88697">
    <property type="entry name" value="PUA domain-like"/>
    <property type="match status" value="1"/>
</dbReference>
<protein>
    <submittedName>
        <fullName evidence="2">ASCH domain-containing protein</fullName>
    </submittedName>
</protein>
<dbReference type="InterPro" id="IPR015947">
    <property type="entry name" value="PUA-like_sf"/>
</dbReference>
<keyword evidence="3" id="KW-1185">Reference proteome</keyword>
<accession>A0ABT3HXG4</accession>
<name>A0ABT3HXG4_9FLAO</name>
<organism evidence="2 3">
    <name type="scientific">Chryseobacterium kimseyorum</name>
    <dbReference type="NCBI Taxonomy" id="2984028"/>
    <lineage>
        <taxon>Bacteria</taxon>
        <taxon>Pseudomonadati</taxon>
        <taxon>Bacteroidota</taxon>
        <taxon>Flavobacteriia</taxon>
        <taxon>Flavobacteriales</taxon>
        <taxon>Weeksellaceae</taxon>
        <taxon>Chryseobacterium group</taxon>
        <taxon>Chryseobacterium</taxon>
    </lineage>
</organism>
<dbReference type="Proteomes" id="UP001163731">
    <property type="component" value="Unassembled WGS sequence"/>
</dbReference>
<dbReference type="Gene3D" id="2.30.130.30">
    <property type="entry name" value="Hypothetical protein"/>
    <property type="match status" value="1"/>
</dbReference>
<reference evidence="2" key="1">
    <citation type="submission" date="2022-10" db="EMBL/GenBank/DDBJ databases">
        <title>Chryseobacterium babae sp. nov. isolated from the gut of the beetle Oryctes rhinoceros, and Chryseobacterium kimseyorum sp. nov., isolated from a stick insect rearing cage.</title>
        <authorList>
            <person name="Shelomi M."/>
            <person name="Han C.-J."/>
            <person name="Chen W.-M."/>
            <person name="Chen H.-K."/>
            <person name="Liaw S.-J."/>
            <person name="Muhle E."/>
            <person name="Clermont D."/>
        </authorList>
    </citation>
    <scope>NUCLEOTIDE SEQUENCE</scope>
    <source>
        <strain evidence="2">09-1422</strain>
    </source>
</reference>
<dbReference type="RefSeq" id="WP_264749688.1">
    <property type="nucleotide sequence ID" value="NZ_JAPDHW010000004.1"/>
</dbReference>
<evidence type="ECO:0000313" key="3">
    <source>
        <dbReference type="Proteomes" id="UP001163731"/>
    </source>
</evidence>
<comment type="caution">
    <text evidence="2">The sequence shown here is derived from an EMBL/GenBank/DDBJ whole genome shotgun (WGS) entry which is preliminary data.</text>
</comment>
<proteinExistence type="predicted"/>
<dbReference type="Pfam" id="PF04266">
    <property type="entry name" value="ASCH"/>
    <property type="match status" value="1"/>
</dbReference>